<keyword evidence="3" id="KW-0443">Lipid metabolism</keyword>
<dbReference type="Gramene" id="ERN14109">
    <property type="protein sequence ID" value="ERN14109"/>
    <property type="gene ID" value="AMTR_s00021p00238930"/>
</dbReference>
<dbReference type="GO" id="GO:0009555">
    <property type="term" value="P:pollen development"/>
    <property type="evidence" value="ECO:0007669"/>
    <property type="project" value="EnsemblPlants"/>
</dbReference>
<evidence type="ECO:0008006" key="7">
    <source>
        <dbReference type="Google" id="ProtNLM"/>
    </source>
</evidence>
<keyword evidence="2" id="KW-0378">Hydrolase</keyword>
<keyword evidence="3" id="KW-0442">Lipid degradation</keyword>
<dbReference type="InterPro" id="IPR051058">
    <property type="entry name" value="GDSL_Est/Lipase"/>
</dbReference>
<evidence type="ECO:0000256" key="1">
    <source>
        <dbReference type="ARBA" id="ARBA00008668"/>
    </source>
</evidence>
<dbReference type="InterPro" id="IPR036514">
    <property type="entry name" value="SGNH_hydro_sf"/>
</dbReference>
<dbReference type="eggNOG" id="ENOG502QTIJ">
    <property type="taxonomic scope" value="Eukaryota"/>
</dbReference>
<proteinExistence type="inferred from homology"/>
<dbReference type="Pfam" id="PF00657">
    <property type="entry name" value="Lipase_GDSL"/>
    <property type="match status" value="1"/>
</dbReference>
<dbReference type="InterPro" id="IPR001087">
    <property type="entry name" value="GDSL"/>
</dbReference>
<protein>
    <recommendedName>
        <fullName evidence="7">SGNH hydrolase-type esterase domain-containing protein</fullName>
    </recommendedName>
</protein>
<gene>
    <name evidence="5" type="ORF">AMTR_s00021p00238930</name>
</gene>
<keyword evidence="6" id="KW-1185">Reference proteome</keyword>
<dbReference type="GO" id="GO:0016042">
    <property type="term" value="P:lipid catabolic process"/>
    <property type="evidence" value="ECO:0007669"/>
    <property type="project" value="UniProtKB-KW"/>
</dbReference>
<dbReference type="CDD" id="cd01837">
    <property type="entry name" value="SGNH_plant_lipase_like"/>
    <property type="match status" value="1"/>
</dbReference>
<name>W1Q0L8_AMBTC</name>
<feature type="chain" id="PRO_5004807824" description="SGNH hydrolase-type esterase domain-containing protein" evidence="4">
    <location>
        <begin position="29"/>
        <end position="412"/>
    </location>
</feature>
<dbReference type="InterPro" id="IPR035669">
    <property type="entry name" value="SGNH_plant_lipase-like"/>
</dbReference>
<evidence type="ECO:0000313" key="5">
    <source>
        <dbReference type="EMBL" id="ERN14109.1"/>
    </source>
</evidence>
<reference evidence="6" key="1">
    <citation type="journal article" date="2013" name="Science">
        <title>The Amborella genome and the evolution of flowering plants.</title>
        <authorList>
            <consortium name="Amborella Genome Project"/>
        </authorList>
    </citation>
    <scope>NUCLEOTIDE SEQUENCE [LARGE SCALE GENOMIC DNA]</scope>
</reference>
<evidence type="ECO:0000256" key="3">
    <source>
        <dbReference type="ARBA" id="ARBA00022963"/>
    </source>
</evidence>
<dbReference type="SUPFAM" id="SSF52266">
    <property type="entry name" value="SGNH hydrolase"/>
    <property type="match status" value="1"/>
</dbReference>
<dbReference type="OMA" id="VWNGLHT"/>
<dbReference type="GO" id="GO:0016788">
    <property type="term" value="F:hydrolase activity, acting on ester bonds"/>
    <property type="evidence" value="ECO:0007669"/>
    <property type="project" value="InterPro"/>
</dbReference>
<dbReference type="AlphaFoldDB" id="W1Q0L8"/>
<dbReference type="HOGENOM" id="CLU_015101_0_0_1"/>
<accession>W1Q0L8</accession>
<sequence>MSLFAMNSLAPPLITLFLLQFFPLSCNSSETHFIENQTRTSPYPSISELVLAGKSHLSRNSSQLVPAFFILGDSSVDVGTNNGLLSLAQSVLRPYGRDFDTHMPTGRFCNGRLIVDYLALRLGLPFIPPYLGTRRHVQDMIHGVNYASAGGGILSSSGKELGERISFTQQIQQAKYTFEKMVLSFGENAAKMLISNSLFLISIGSNDYIHYFMDNVWHVQSIYFPWEFNQLLVRGVKRELQSLYDCNVRNVVVMGLAPLGCAPHYLSKYDSQNGECVELINGMIVQYNYLMRHMVQKFSKENPTANIIFCDLYEGATDILRNRDRYGFETITEACCGFGKYKGLAMCFFSSWACNNASNYVWWDKYHPTDAVNSILADNVWSSQHSNICYPMNLKDMLQKVCSSGSFDQRKQ</sequence>
<dbReference type="GO" id="GO:0005737">
    <property type="term" value="C:cytoplasm"/>
    <property type="evidence" value="ECO:0007669"/>
    <property type="project" value="EnsemblPlants"/>
</dbReference>
<keyword evidence="4" id="KW-0732">Signal</keyword>
<dbReference type="PANTHER" id="PTHR45648">
    <property type="entry name" value="GDSL LIPASE/ACYLHYDROLASE FAMILY PROTEIN (AFU_ORTHOLOGUE AFUA_4G14700)"/>
    <property type="match status" value="1"/>
</dbReference>
<dbReference type="Gene3D" id="3.40.50.1110">
    <property type="entry name" value="SGNH hydrolase"/>
    <property type="match status" value="1"/>
</dbReference>
<dbReference type="EMBL" id="KI392560">
    <property type="protein sequence ID" value="ERN14109.1"/>
    <property type="molecule type" value="Genomic_DNA"/>
</dbReference>
<dbReference type="Proteomes" id="UP000017836">
    <property type="component" value="Unassembled WGS sequence"/>
</dbReference>
<evidence type="ECO:0000256" key="2">
    <source>
        <dbReference type="ARBA" id="ARBA00022801"/>
    </source>
</evidence>
<evidence type="ECO:0000313" key="6">
    <source>
        <dbReference type="Proteomes" id="UP000017836"/>
    </source>
</evidence>
<evidence type="ECO:0000256" key="4">
    <source>
        <dbReference type="SAM" id="SignalP"/>
    </source>
</evidence>
<dbReference type="PANTHER" id="PTHR45648:SF13">
    <property type="entry name" value="OS02G0290900 PROTEIN"/>
    <property type="match status" value="1"/>
</dbReference>
<organism evidence="5 6">
    <name type="scientific">Amborella trichopoda</name>
    <dbReference type="NCBI Taxonomy" id="13333"/>
    <lineage>
        <taxon>Eukaryota</taxon>
        <taxon>Viridiplantae</taxon>
        <taxon>Streptophyta</taxon>
        <taxon>Embryophyta</taxon>
        <taxon>Tracheophyta</taxon>
        <taxon>Spermatophyta</taxon>
        <taxon>Magnoliopsida</taxon>
        <taxon>Amborellales</taxon>
        <taxon>Amborellaceae</taxon>
        <taxon>Amborella</taxon>
    </lineage>
</organism>
<feature type="signal peptide" evidence="4">
    <location>
        <begin position="1"/>
        <end position="28"/>
    </location>
</feature>
<comment type="similarity">
    <text evidence="1">Belongs to the 'GDSL' lipolytic enzyme family.</text>
</comment>